<accession>A0A1Q9F7K2</accession>
<reference evidence="2 3" key="1">
    <citation type="submission" date="2016-02" db="EMBL/GenBank/DDBJ databases">
        <title>Genome analysis of coral dinoflagellate symbionts highlights evolutionary adaptations to a symbiotic lifestyle.</title>
        <authorList>
            <person name="Aranda M."/>
            <person name="Li Y."/>
            <person name="Liew Y.J."/>
            <person name="Baumgarten S."/>
            <person name="Simakov O."/>
            <person name="Wilson M."/>
            <person name="Piel J."/>
            <person name="Ashoor H."/>
            <person name="Bougouffa S."/>
            <person name="Bajic V.B."/>
            <person name="Ryu T."/>
            <person name="Ravasi T."/>
            <person name="Bayer T."/>
            <person name="Micklem G."/>
            <person name="Kim H."/>
            <person name="Bhak J."/>
            <person name="Lajeunesse T.C."/>
            <person name="Voolstra C.R."/>
        </authorList>
    </citation>
    <scope>NUCLEOTIDE SEQUENCE [LARGE SCALE GENOMIC DNA]</scope>
    <source>
        <strain evidence="2 3">CCMP2467</strain>
    </source>
</reference>
<dbReference type="EMBL" id="LSRX01000001">
    <property type="protein sequence ID" value="OLQ15675.1"/>
    <property type="molecule type" value="Genomic_DNA"/>
</dbReference>
<sequence length="657" mass="72853">MADAEEQPSALPSFAELTVEDFVYVAVINEASYTPVFPMVNRIWHYACHYVMFIHLMVVLVLLDIITYPFRCLCGLHSGRGRLLLRFQTRSKEASVPSACMTDTRSAARVAKDIDLGPSIHGGHRILEVVMPGYGLEKVKEEWAQVILEFHGHENRFFCEYQASSWLWYCALRYPFLPLGIFFIFFSFLSIMADIGMAPLAIIWNYSKKAVPGNEIRLHLFTVDQGGEGEFGSLQMISSSEMLEKLQEWILWISRQREVAEPFRRAKEALRAPATAQGVASAWKEVQNLGTEGELPALVPDLLEEALKMVINVSVQGAMHCQVLLQRCGGPGLEAAALLRLAADGTLNVRLLAKFSLECFFMFAASAGAPRAALRQAVALHGQDEEQGVWVSGRQAAVKVLVNPAREELKKPALEADSVLLATFGKFFKTSGKSSARFPERQWFVSEVCEGVQLFAYWILERYEALEKASQGQGRGAVEAILYLASMSSQLPFELCQQLFRLEYPGRREEGYLEVRPREDSLYGALRDILFRPSGLELAVRLLQASAKAKVTRLKRFAFDCPAVAEDLSGMGSAWLASPNAASGEAGLAGDLFAVSAIRLVRFECFCTCSYGPESAQRGQPDVLHAAKVAKSLSPLQCKKKASLVLDIGVQRLRGEE</sequence>
<proteinExistence type="predicted"/>
<keyword evidence="1" id="KW-0812">Transmembrane</keyword>
<protein>
    <submittedName>
        <fullName evidence="2">Uncharacterized protein</fullName>
    </submittedName>
</protein>
<gene>
    <name evidence="2" type="ORF">AK812_SmicGene61</name>
</gene>
<dbReference type="OrthoDB" id="429624at2759"/>
<comment type="caution">
    <text evidence="2">The sequence shown here is derived from an EMBL/GenBank/DDBJ whole genome shotgun (WGS) entry which is preliminary data.</text>
</comment>
<keyword evidence="3" id="KW-1185">Reference proteome</keyword>
<organism evidence="2 3">
    <name type="scientific">Symbiodinium microadriaticum</name>
    <name type="common">Dinoflagellate</name>
    <name type="synonym">Zooxanthella microadriatica</name>
    <dbReference type="NCBI Taxonomy" id="2951"/>
    <lineage>
        <taxon>Eukaryota</taxon>
        <taxon>Sar</taxon>
        <taxon>Alveolata</taxon>
        <taxon>Dinophyceae</taxon>
        <taxon>Suessiales</taxon>
        <taxon>Symbiodiniaceae</taxon>
        <taxon>Symbiodinium</taxon>
    </lineage>
</organism>
<dbReference type="Proteomes" id="UP000186817">
    <property type="component" value="Unassembled WGS sequence"/>
</dbReference>
<evidence type="ECO:0000313" key="2">
    <source>
        <dbReference type="EMBL" id="OLQ15675.1"/>
    </source>
</evidence>
<dbReference type="AlphaFoldDB" id="A0A1Q9F7K2"/>
<feature type="transmembrane region" description="Helical" evidence="1">
    <location>
        <begin position="176"/>
        <end position="204"/>
    </location>
</feature>
<keyword evidence="1" id="KW-0472">Membrane</keyword>
<evidence type="ECO:0000256" key="1">
    <source>
        <dbReference type="SAM" id="Phobius"/>
    </source>
</evidence>
<keyword evidence="1" id="KW-1133">Transmembrane helix</keyword>
<evidence type="ECO:0000313" key="3">
    <source>
        <dbReference type="Proteomes" id="UP000186817"/>
    </source>
</evidence>
<feature type="transmembrane region" description="Helical" evidence="1">
    <location>
        <begin position="43"/>
        <end position="63"/>
    </location>
</feature>
<name>A0A1Q9F7K2_SYMMI</name>